<gene>
    <name evidence="4" type="primary">yvyE</name>
    <name evidence="4" type="ORF">Aargi30884_22240</name>
</gene>
<dbReference type="InterPro" id="IPR035647">
    <property type="entry name" value="EFG_III/V"/>
</dbReference>
<evidence type="ECO:0000256" key="1">
    <source>
        <dbReference type="ARBA" id="ARBA00007665"/>
    </source>
</evidence>
<dbReference type="NCBIfam" id="TIGR00257">
    <property type="entry name" value="IMPACT_YIGZ"/>
    <property type="match status" value="1"/>
</dbReference>
<keyword evidence="5" id="KW-1185">Reference proteome</keyword>
<proteinExistence type="inferred from homology"/>
<feature type="domain" description="Impact N-terminal" evidence="2">
    <location>
        <begin position="15"/>
        <end position="120"/>
    </location>
</feature>
<protein>
    <submittedName>
        <fullName evidence="4">IMPACT family member YvyE</fullName>
    </submittedName>
</protein>
<feature type="domain" description="UPF0029" evidence="3">
    <location>
        <begin position="136"/>
        <end position="187"/>
    </location>
</feature>
<dbReference type="GO" id="GO:0005737">
    <property type="term" value="C:cytoplasm"/>
    <property type="evidence" value="ECO:0007669"/>
    <property type="project" value="TreeGrafter"/>
</dbReference>
<evidence type="ECO:0000313" key="4">
    <source>
        <dbReference type="EMBL" id="BBK23321.1"/>
    </source>
</evidence>
<dbReference type="InterPro" id="IPR020568">
    <property type="entry name" value="Ribosomal_Su5_D2-typ_SF"/>
</dbReference>
<dbReference type="Gene3D" id="3.30.230.30">
    <property type="entry name" value="Impact, N-terminal domain"/>
    <property type="match status" value="1"/>
</dbReference>
<dbReference type="EMBL" id="AP019695">
    <property type="protein sequence ID" value="BBK23321.1"/>
    <property type="molecule type" value="Genomic_DNA"/>
</dbReference>
<dbReference type="KEGG" id="aarg:Aargi30884_22240"/>
<sequence>MYRLKEDHMEELEIKKSRFLCYLHKTFSEEDAKEYILKIKKEHPNARHHCYAFIIGEHNEIQRSNDDGEPGGTAGVPMLECLTNRNMQDTLAVTVRYFGGIKLGAGGLIRAYSKSVANALDHAVLTQKEIMQEYTLSFSYDLVGKLDYYFRSHQIEISDKQYGEEVCYTFLSKTDVNDDILEITNGKYQAQFQKEILLDVEVHTIEE</sequence>
<dbReference type="SUPFAM" id="SSF54211">
    <property type="entry name" value="Ribosomal protein S5 domain 2-like"/>
    <property type="match status" value="1"/>
</dbReference>
<dbReference type="Pfam" id="PF01205">
    <property type="entry name" value="Impact_N"/>
    <property type="match status" value="1"/>
</dbReference>
<dbReference type="PANTHER" id="PTHR16301">
    <property type="entry name" value="IMPACT-RELATED"/>
    <property type="match status" value="1"/>
</dbReference>
<dbReference type="InterPro" id="IPR023582">
    <property type="entry name" value="Impact"/>
</dbReference>
<accession>A0A6N4TL64</accession>
<evidence type="ECO:0000259" key="2">
    <source>
        <dbReference type="Pfam" id="PF01205"/>
    </source>
</evidence>
<dbReference type="GO" id="GO:0006446">
    <property type="term" value="P:regulation of translational initiation"/>
    <property type="evidence" value="ECO:0007669"/>
    <property type="project" value="TreeGrafter"/>
</dbReference>
<evidence type="ECO:0000313" key="5">
    <source>
        <dbReference type="Proteomes" id="UP000464754"/>
    </source>
</evidence>
<dbReference type="InterPro" id="IPR015269">
    <property type="entry name" value="UPF0029_Impact_C"/>
</dbReference>
<reference evidence="5" key="1">
    <citation type="submission" date="2019-05" db="EMBL/GenBank/DDBJ databases">
        <title>Complete genome sequencing of Absiella argi strain JCM 30884.</title>
        <authorList>
            <person name="Sakamoto M."/>
            <person name="Murakami T."/>
            <person name="Mori H."/>
        </authorList>
    </citation>
    <scope>NUCLEOTIDE SEQUENCE [LARGE SCALE GENOMIC DNA]</scope>
    <source>
        <strain evidence="5">JCM 30884</strain>
    </source>
</reference>
<dbReference type="InterPro" id="IPR036956">
    <property type="entry name" value="Impact_N_sf"/>
</dbReference>
<organism evidence="4 5">
    <name type="scientific">Amedibacterium intestinale</name>
    <dbReference type="NCBI Taxonomy" id="2583452"/>
    <lineage>
        <taxon>Bacteria</taxon>
        <taxon>Bacillati</taxon>
        <taxon>Bacillota</taxon>
        <taxon>Erysipelotrichia</taxon>
        <taxon>Erysipelotrichales</taxon>
        <taxon>Erysipelotrichaceae</taxon>
        <taxon>Amedibacterium</taxon>
    </lineage>
</organism>
<dbReference type="RefSeq" id="WP_118277157.1">
    <property type="nucleotide sequence ID" value="NZ_AP019695.1"/>
</dbReference>
<evidence type="ECO:0000259" key="3">
    <source>
        <dbReference type="Pfam" id="PF09186"/>
    </source>
</evidence>
<dbReference type="PANTHER" id="PTHR16301:SF20">
    <property type="entry name" value="IMPACT FAMILY MEMBER YIGZ"/>
    <property type="match status" value="1"/>
</dbReference>
<dbReference type="InterPro" id="IPR015796">
    <property type="entry name" value="Impact_YigZ-like"/>
</dbReference>
<dbReference type="SUPFAM" id="SSF54980">
    <property type="entry name" value="EF-G C-terminal domain-like"/>
    <property type="match status" value="1"/>
</dbReference>
<name>A0A6N4TL64_9FIRM</name>
<dbReference type="AlphaFoldDB" id="A0A6N4TL64"/>
<dbReference type="Proteomes" id="UP000464754">
    <property type="component" value="Chromosome"/>
</dbReference>
<comment type="similarity">
    <text evidence="1">Belongs to the IMPACT family.</text>
</comment>
<dbReference type="InterPro" id="IPR001498">
    <property type="entry name" value="Impact_N"/>
</dbReference>
<dbReference type="Pfam" id="PF09186">
    <property type="entry name" value="DUF1949"/>
    <property type="match status" value="1"/>
</dbReference>